<keyword evidence="3 5" id="KW-1133">Transmembrane helix</keyword>
<dbReference type="SUPFAM" id="SSF103473">
    <property type="entry name" value="MFS general substrate transporter"/>
    <property type="match status" value="1"/>
</dbReference>
<sequence length="529" mass="58894">LETAVNDVYEAVVENDEDYDNEEHNEDVVWLREQRSLNKGTHWSRRPSVFMISVIAFFLALANTAGEGNRQIITLQLCCNYISRYSLDGHCSPVDVQSLMSNLQIAVSFVVSCITLVAAGKVGPMSDQYGRKVFLALLLVMFLVGRLLKLWVMSHFEVLQFGLMIACDLIGNIGGGIMCISALGSCYVTDVVEPHERIYSLGLFLAALLCGLSAGPLVGNLINSWASKIDTVHVGNELVSRAVDTANSINKRDFLPMKFELVLLFTLCLFCVFVLPESRSERARKKSRSLSRSELRLLAVPSDTTSSVLGFLRAINFLHPLRLLYVPAEYIPSSDPKRIRNTRIAALLLVVMDSAMGALVFSFLEIFILYGIYRFNWDQRDVGHLITLLCGTRAFTLVILSPLINHNVFQKRMKLRVLKNQFDMVDFAMAFTGFITDAFGYLMIAFAPTKTSMFIAVCLSCLGSMISPTLSSAIPKFYPDSKIGEVYGAVALLKNLLSLVTPLALLSLYKWSLKKGFPNLVFFVITAFL</sequence>
<evidence type="ECO:0000256" key="3">
    <source>
        <dbReference type="ARBA" id="ARBA00022989"/>
    </source>
</evidence>
<dbReference type="InterPro" id="IPR036259">
    <property type="entry name" value="MFS_trans_sf"/>
</dbReference>
<dbReference type="Proteomes" id="UP000094285">
    <property type="component" value="Unassembled WGS sequence"/>
</dbReference>
<dbReference type="OrthoDB" id="3026777at2759"/>
<dbReference type="GO" id="GO:0022857">
    <property type="term" value="F:transmembrane transporter activity"/>
    <property type="evidence" value="ECO:0007669"/>
    <property type="project" value="InterPro"/>
</dbReference>
<feature type="non-terminal residue" evidence="6">
    <location>
        <position position="1"/>
    </location>
</feature>
<keyword evidence="7" id="KW-1185">Reference proteome</keyword>
<feature type="transmembrane region" description="Helical" evidence="5">
    <location>
        <begin position="385"/>
        <end position="404"/>
    </location>
</feature>
<dbReference type="GO" id="GO:0016020">
    <property type="term" value="C:membrane"/>
    <property type="evidence" value="ECO:0007669"/>
    <property type="project" value="UniProtKB-SubCell"/>
</dbReference>
<dbReference type="STRING" id="984487.A0A1E4SC30"/>
<dbReference type="GeneID" id="30982739"/>
<name>A0A1E4SC30_9ASCO</name>
<feature type="transmembrane region" description="Helical" evidence="5">
    <location>
        <begin position="486"/>
        <end position="509"/>
    </location>
</feature>
<dbReference type="AlphaFoldDB" id="A0A1E4SC30"/>
<keyword evidence="2 5" id="KW-0812">Transmembrane</keyword>
<gene>
    <name evidence="6" type="ORF">CANTADRAFT_34739</name>
</gene>
<evidence type="ECO:0000256" key="1">
    <source>
        <dbReference type="ARBA" id="ARBA00004141"/>
    </source>
</evidence>
<protein>
    <submittedName>
        <fullName evidence="6">MFS general substrate transporter</fullName>
    </submittedName>
</protein>
<evidence type="ECO:0000313" key="7">
    <source>
        <dbReference type="Proteomes" id="UP000094285"/>
    </source>
</evidence>
<dbReference type="EMBL" id="KV453916">
    <property type="protein sequence ID" value="ODV77090.1"/>
    <property type="molecule type" value="Genomic_DNA"/>
</dbReference>
<keyword evidence="4 5" id="KW-0472">Membrane</keyword>
<feature type="transmembrane region" description="Helical" evidence="5">
    <location>
        <begin position="425"/>
        <end position="447"/>
    </location>
</feature>
<dbReference type="Gene3D" id="1.20.1250.20">
    <property type="entry name" value="MFS general substrate transporter like domains"/>
    <property type="match status" value="1"/>
</dbReference>
<feature type="transmembrane region" description="Helical" evidence="5">
    <location>
        <begin position="49"/>
        <end position="66"/>
    </location>
</feature>
<feature type="transmembrane region" description="Helical" evidence="5">
    <location>
        <begin position="158"/>
        <end position="186"/>
    </location>
</feature>
<organism evidence="6 7">
    <name type="scientific">Suhomyces tanzawaensis NRRL Y-17324</name>
    <dbReference type="NCBI Taxonomy" id="984487"/>
    <lineage>
        <taxon>Eukaryota</taxon>
        <taxon>Fungi</taxon>
        <taxon>Dikarya</taxon>
        <taxon>Ascomycota</taxon>
        <taxon>Saccharomycotina</taxon>
        <taxon>Pichiomycetes</taxon>
        <taxon>Debaryomycetaceae</taxon>
        <taxon>Suhomyces</taxon>
    </lineage>
</organism>
<evidence type="ECO:0000313" key="6">
    <source>
        <dbReference type="EMBL" id="ODV77090.1"/>
    </source>
</evidence>
<dbReference type="RefSeq" id="XP_020062212.1">
    <property type="nucleotide sequence ID" value="XM_020208602.1"/>
</dbReference>
<dbReference type="Pfam" id="PF07690">
    <property type="entry name" value="MFS_1"/>
    <property type="match status" value="1"/>
</dbReference>
<dbReference type="PANTHER" id="PTHR23507">
    <property type="entry name" value="ZGC:174356"/>
    <property type="match status" value="1"/>
</dbReference>
<feature type="transmembrane region" description="Helical" evidence="5">
    <location>
        <begin position="344"/>
        <end position="373"/>
    </location>
</feature>
<evidence type="ECO:0000256" key="4">
    <source>
        <dbReference type="ARBA" id="ARBA00023136"/>
    </source>
</evidence>
<evidence type="ECO:0000256" key="5">
    <source>
        <dbReference type="SAM" id="Phobius"/>
    </source>
</evidence>
<evidence type="ECO:0000256" key="2">
    <source>
        <dbReference type="ARBA" id="ARBA00022692"/>
    </source>
</evidence>
<feature type="transmembrane region" description="Helical" evidence="5">
    <location>
        <begin position="134"/>
        <end position="152"/>
    </location>
</feature>
<feature type="transmembrane region" description="Helical" evidence="5">
    <location>
        <begin position="453"/>
        <end position="474"/>
    </location>
</feature>
<dbReference type="InterPro" id="IPR011701">
    <property type="entry name" value="MFS"/>
</dbReference>
<proteinExistence type="predicted"/>
<comment type="subcellular location">
    <subcellularLocation>
        <location evidence="1">Membrane</location>
        <topology evidence="1">Multi-pass membrane protein</topology>
    </subcellularLocation>
</comment>
<accession>A0A1E4SC30</accession>
<reference evidence="7" key="1">
    <citation type="submission" date="2016-05" db="EMBL/GenBank/DDBJ databases">
        <title>Comparative genomics of biotechnologically important yeasts.</title>
        <authorList>
            <consortium name="DOE Joint Genome Institute"/>
            <person name="Riley R."/>
            <person name="Haridas S."/>
            <person name="Wolfe K.H."/>
            <person name="Lopes M.R."/>
            <person name="Hittinger C.T."/>
            <person name="Goker M."/>
            <person name="Salamov A."/>
            <person name="Wisecaver J."/>
            <person name="Long T.M."/>
            <person name="Aerts A.L."/>
            <person name="Barry K."/>
            <person name="Choi C."/>
            <person name="Clum A."/>
            <person name="Coughlan A.Y."/>
            <person name="Deshpande S."/>
            <person name="Douglass A.P."/>
            <person name="Hanson S.J."/>
            <person name="Klenk H.-P."/>
            <person name="Labutti K."/>
            <person name="Lapidus A."/>
            <person name="Lindquist E."/>
            <person name="Lipzen A."/>
            <person name="Meier-Kolthoff J.P."/>
            <person name="Ohm R.A."/>
            <person name="Otillar R.P."/>
            <person name="Pangilinan J."/>
            <person name="Peng Y."/>
            <person name="Rokas A."/>
            <person name="Rosa C.A."/>
            <person name="Scheuner C."/>
            <person name="Sibirny A.A."/>
            <person name="Slot J.C."/>
            <person name="Stielow J.B."/>
            <person name="Sun H."/>
            <person name="Kurtzman C.P."/>
            <person name="Blackwell M."/>
            <person name="Grigoriev I.V."/>
            <person name="Jeffries T.W."/>
        </authorList>
    </citation>
    <scope>NUCLEOTIDE SEQUENCE [LARGE SCALE GENOMIC DNA]</scope>
    <source>
        <strain evidence="7">NRRL Y-17324</strain>
    </source>
</reference>
<feature type="transmembrane region" description="Helical" evidence="5">
    <location>
        <begin position="103"/>
        <end position="122"/>
    </location>
</feature>
<dbReference type="PANTHER" id="PTHR23507:SF1">
    <property type="entry name" value="FI18259P1-RELATED"/>
    <property type="match status" value="1"/>
</dbReference>
<feature type="non-terminal residue" evidence="6">
    <location>
        <position position="529"/>
    </location>
</feature>
<feature type="transmembrane region" description="Helical" evidence="5">
    <location>
        <begin position="198"/>
        <end position="218"/>
    </location>
</feature>
<feature type="transmembrane region" description="Helical" evidence="5">
    <location>
        <begin position="261"/>
        <end position="278"/>
    </location>
</feature>